<gene>
    <name evidence="2" type="ORF">DES54_11393</name>
</gene>
<comment type="caution">
    <text evidence="2">The sequence shown here is derived from an EMBL/GenBank/DDBJ whole genome shotgun (WGS) entry which is preliminary data.</text>
</comment>
<dbReference type="EMBL" id="QNRY01000013">
    <property type="protein sequence ID" value="RBP63078.1"/>
    <property type="molecule type" value="Genomic_DNA"/>
</dbReference>
<dbReference type="Proteomes" id="UP000253046">
    <property type="component" value="Unassembled WGS sequence"/>
</dbReference>
<protein>
    <recommendedName>
        <fullName evidence="4">Tail fiber-like repeat protein</fullName>
    </recommendedName>
</protein>
<feature type="compositionally biased region" description="Basic and acidic residues" evidence="1">
    <location>
        <begin position="50"/>
        <end position="64"/>
    </location>
</feature>
<organism evidence="2 3">
    <name type="scientific">Brenneria salicis ATCC 15712 = DSM 30166</name>
    <dbReference type="NCBI Taxonomy" id="714314"/>
    <lineage>
        <taxon>Bacteria</taxon>
        <taxon>Pseudomonadati</taxon>
        <taxon>Pseudomonadota</taxon>
        <taxon>Gammaproteobacteria</taxon>
        <taxon>Enterobacterales</taxon>
        <taxon>Pectobacteriaceae</taxon>
        <taxon>Brenneria</taxon>
    </lineage>
</organism>
<dbReference type="AlphaFoldDB" id="A0A366I6X2"/>
<sequence length="141" mass="14530">MANLPEKQEWIDGIYQLETSDPVVGGPGGVSNRQAEQLADRTAYLKKELESTGEDLQSHIDAADPHTQYAPKASPALTGTPTAPTAAAGVNNAQIATTAYVMAAIAALVNGSPGALDTLKELAAALGDDPNFSTTVLNKLA</sequence>
<evidence type="ECO:0000256" key="1">
    <source>
        <dbReference type="SAM" id="MobiDB-lite"/>
    </source>
</evidence>
<reference evidence="2 3" key="1">
    <citation type="submission" date="2018-06" db="EMBL/GenBank/DDBJ databases">
        <title>Genomic Encyclopedia of Type Strains, Phase IV (KMG-IV): sequencing the most valuable type-strain genomes for metagenomic binning, comparative biology and taxonomic classification.</title>
        <authorList>
            <person name="Goeker M."/>
        </authorList>
    </citation>
    <scope>NUCLEOTIDE SEQUENCE [LARGE SCALE GENOMIC DNA]</scope>
    <source>
        <strain evidence="2 3">DSM 30166</strain>
    </source>
</reference>
<evidence type="ECO:0000313" key="3">
    <source>
        <dbReference type="Proteomes" id="UP000253046"/>
    </source>
</evidence>
<feature type="compositionally biased region" description="Low complexity" evidence="1">
    <location>
        <begin position="73"/>
        <end position="86"/>
    </location>
</feature>
<name>A0A366I6X2_9GAMM</name>
<evidence type="ECO:0000313" key="2">
    <source>
        <dbReference type="EMBL" id="RBP63078.1"/>
    </source>
</evidence>
<dbReference type="PANTHER" id="PTHR35191">
    <property type="entry name" value="PROPHAGE SIDE TAIL FIBER PROTEIN HOMOLOG STFQ-RELATED"/>
    <property type="match status" value="1"/>
</dbReference>
<dbReference type="InterPro" id="IPR051934">
    <property type="entry name" value="Phage_Tail_Fiber_Structural"/>
</dbReference>
<dbReference type="RefSeq" id="WP_240634970.1">
    <property type="nucleotide sequence ID" value="NZ_AGJP01000001.1"/>
</dbReference>
<feature type="region of interest" description="Disordered" evidence="1">
    <location>
        <begin position="50"/>
        <end position="86"/>
    </location>
</feature>
<evidence type="ECO:0008006" key="4">
    <source>
        <dbReference type="Google" id="ProtNLM"/>
    </source>
</evidence>
<accession>A0A366I6X2</accession>
<keyword evidence="3" id="KW-1185">Reference proteome</keyword>
<proteinExistence type="predicted"/>
<dbReference type="PANTHER" id="PTHR35191:SF1">
    <property type="entry name" value="PROPHAGE SIDE TAIL FIBER PROTEIN HOMOLOG STFQ-RELATED"/>
    <property type="match status" value="1"/>
</dbReference>